<evidence type="ECO:0000256" key="1">
    <source>
        <dbReference type="ARBA" id="ARBA00022448"/>
    </source>
</evidence>
<evidence type="ECO:0000256" key="4">
    <source>
        <dbReference type="ARBA" id="ARBA00022840"/>
    </source>
</evidence>
<dbReference type="Pfam" id="PF00005">
    <property type="entry name" value="ABC_tran"/>
    <property type="match status" value="2"/>
</dbReference>
<evidence type="ECO:0000256" key="3">
    <source>
        <dbReference type="ARBA" id="ARBA00022741"/>
    </source>
</evidence>
<dbReference type="PROSITE" id="PS00211">
    <property type="entry name" value="ABC_TRANSPORTER_1"/>
    <property type="match status" value="1"/>
</dbReference>
<comment type="caution">
    <text evidence="6">The sequence shown here is derived from an EMBL/GenBank/DDBJ whole genome shotgun (WGS) entry which is preliminary data.</text>
</comment>
<dbReference type="CDD" id="cd03215">
    <property type="entry name" value="ABC_Carb_Monos_II"/>
    <property type="match status" value="1"/>
</dbReference>
<keyword evidence="1" id="KW-0813">Transport</keyword>
<keyword evidence="3" id="KW-0547">Nucleotide-binding</keyword>
<evidence type="ECO:0000256" key="2">
    <source>
        <dbReference type="ARBA" id="ARBA00022737"/>
    </source>
</evidence>
<dbReference type="InterPro" id="IPR003439">
    <property type="entry name" value="ABC_transporter-like_ATP-bd"/>
</dbReference>
<evidence type="ECO:0000259" key="5">
    <source>
        <dbReference type="PROSITE" id="PS50893"/>
    </source>
</evidence>
<dbReference type="InterPro" id="IPR017871">
    <property type="entry name" value="ABC_transporter-like_CS"/>
</dbReference>
<dbReference type="PROSITE" id="PS50893">
    <property type="entry name" value="ABC_TRANSPORTER_2"/>
    <property type="match status" value="1"/>
</dbReference>
<dbReference type="Gene3D" id="3.40.50.300">
    <property type="entry name" value="P-loop containing nucleotide triphosphate hydrolases"/>
    <property type="match status" value="2"/>
</dbReference>
<keyword evidence="7" id="KW-1185">Reference proteome</keyword>
<dbReference type="SMART" id="SM00382">
    <property type="entry name" value="AAA"/>
    <property type="match status" value="2"/>
</dbReference>
<accession>A0ABP7KI95</accession>
<sequence>MLEDRTQPLLRVSALLKTFPGLTALDHLDLEVRSGEILALVGHNGSGKSTLMKILAGVYTADGGAFETAPGTELHFIHQDLALIEQLSAAENLALRSDEGAAGLSPYRERRIREHARELITRFGPEFDVTCPLHQLSPAQRAVVAISRAMDGWTHSRNVLFLDEPTESLHRSEVEVLFQAVRRLAAEGAGIVFVSHRLDEVWSLADRVVGLRDGQKVIDQPVVEMLETQLIEIVTGAPHEDAGADGTPASAAGDRALHVRGLSGGSVTNFDLDLHAGEIVGIAGTLGSGREAVPALLYGSMEADAEVFEAGETPLRRRTPATSLRHGITFVPADRGRLAVVRDFTARENLTLPHLAATTRAFAPIDSRAERAEAAGAFAEYEVRPARTEQRIALFSGGNQQKIVIARSMHRRPRVLLLDEPTQGVDVGAKSAIYTAVRRGAAAGTAVIVSSSDAKELATLCDRVLVMRDGEVGAELTGSQLTERAIVAEAYGLP</sequence>
<keyword evidence="2" id="KW-0677">Repeat</keyword>
<keyword evidence="4 6" id="KW-0067">ATP-binding</keyword>
<dbReference type="PANTHER" id="PTHR43790">
    <property type="entry name" value="CARBOHYDRATE TRANSPORT ATP-BINDING PROTEIN MG119-RELATED"/>
    <property type="match status" value="1"/>
</dbReference>
<dbReference type="CDD" id="cd03216">
    <property type="entry name" value="ABC_Carb_Monos_I"/>
    <property type="match status" value="1"/>
</dbReference>
<dbReference type="SUPFAM" id="SSF52540">
    <property type="entry name" value="P-loop containing nucleoside triphosphate hydrolases"/>
    <property type="match status" value="2"/>
</dbReference>
<name>A0ABP7KI95_9MICO</name>
<dbReference type="PANTHER" id="PTHR43790:SF9">
    <property type="entry name" value="GALACTOFURANOSE TRANSPORTER ATP-BINDING PROTEIN YTFR"/>
    <property type="match status" value="1"/>
</dbReference>
<dbReference type="RefSeq" id="WP_345065995.1">
    <property type="nucleotide sequence ID" value="NZ_BAABCN010000004.1"/>
</dbReference>
<protein>
    <submittedName>
        <fullName evidence="6">Sugar ABC transporter ATP-binding protein</fullName>
    </submittedName>
</protein>
<dbReference type="InterPro" id="IPR003593">
    <property type="entry name" value="AAA+_ATPase"/>
</dbReference>
<reference evidence="7" key="1">
    <citation type="journal article" date="2019" name="Int. J. Syst. Evol. Microbiol.">
        <title>The Global Catalogue of Microorganisms (GCM) 10K type strain sequencing project: providing services to taxonomists for standard genome sequencing and annotation.</title>
        <authorList>
            <consortium name="The Broad Institute Genomics Platform"/>
            <consortium name="The Broad Institute Genome Sequencing Center for Infectious Disease"/>
            <person name="Wu L."/>
            <person name="Ma J."/>
        </authorList>
    </citation>
    <scope>NUCLEOTIDE SEQUENCE [LARGE SCALE GENOMIC DNA]</scope>
    <source>
        <strain evidence="7">JCM 17021</strain>
    </source>
</reference>
<dbReference type="InterPro" id="IPR050107">
    <property type="entry name" value="ABC_carbohydrate_import_ATPase"/>
</dbReference>
<dbReference type="Proteomes" id="UP001501803">
    <property type="component" value="Unassembled WGS sequence"/>
</dbReference>
<proteinExistence type="predicted"/>
<gene>
    <name evidence="6" type="ORF">GCM10022381_21150</name>
</gene>
<dbReference type="InterPro" id="IPR027417">
    <property type="entry name" value="P-loop_NTPase"/>
</dbReference>
<dbReference type="GO" id="GO:0005524">
    <property type="term" value="F:ATP binding"/>
    <property type="evidence" value="ECO:0007669"/>
    <property type="project" value="UniProtKB-KW"/>
</dbReference>
<organism evidence="6 7">
    <name type="scientific">Leifsonia kafniensis</name>
    <dbReference type="NCBI Taxonomy" id="475957"/>
    <lineage>
        <taxon>Bacteria</taxon>
        <taxon>Bacillati</taxon>
        <taxon>Actinomycetota</taxon>
        <taxon>Actinomycetes</taxon>
        <taxon>Micrococcales</taxon>
        <taxon>Microbacteriaceae</taxon>
        <taxon>Leifsonia</taxon>
    </lineage>
</organism>
<dbReference type="EMBL" id="BAABCN010000004">
    <property type="protein sequence ID" value="GAA3878524.1"/>
    <property type="molecule type" value="Genomic_DNA"/>
</dbReference>
<evidence type="ECO:0000313" key="6">
    <source>
        <dbReference type="EMBL" id="GAA3878524.1"/>
    </source>
</evidence>
<evidence type="ECO:0000313" key="7">
    <source>
        <dbReference type="Proteomes" id="UP001501803"/>
    </source>
</evidence>
<feature type="domain" description="ABC transporter" evidence="5">
    <location>
        <begin position="10"/>
        <end position="494"/>
    </location>
</feature>